<organism evidence="1 2">
    <name type="scientific">Bartonella pachyuromydis</name>
    <dbReference type="NCBI Taxonomy" id="931097"/>
    <lineage>
        <taxon>Bacteria</taxon>
        <taxon>Pseudomonadati</taxon>
        <taxon>Pseudomonadota</taxon>
        <taxon>Alphaproteobacteria</taxon>
        <taxon>Hyphomicrobiales</taxon>
        <taxon>Bartonellaceae</taxon>
        <taxon>Bartonella</taxon>
    </lineage>
</organism>
<proteinExistence type="predicted"/>
<name>A0ABP8VQY6_9HYPH</name>
<protein>
    <submittedName>
        <fullName evidence="1">Uncharacterized protein</fullName>
    </submittedName>
</protein>
<accession>A0ABP8VQY6</accession>
<evidence type="ECO:0000313" key="2">
    <source>
        <dbReference type="Proteomes" id="UP001501699"/>
    </source>
</evidence>
<keyword evidence="2" id="KW-1185">Reference proteome</keyword>
<evidence type="ECO:0000313" key="1">
    <source>
        <dbReference type="EMBL" id="GAA4669293.1"/>
    </source>
</evidence>
<reference evidence="2" key="1">
    <citation type="journal article" date="2019" name="Int. J. Syst. Evol. Microbiol.">
        <title>The Global Catalogue of Microorganisms (GCM) 10K type strain sequencing project: providing services to taxonomists for standard genome sequencing and annotation.</title>
        <authorList>
            <consortium name="The Broad Institute Genomics Platform"/>
            <consortium name="The Broad Institute Genome Sequencing Center for Infectious Disease"/>
            <person name="Wu L."/>
            <person name="Ma J."/>
        </authorList>
    </citation>
    <scope>NUCLEOTIDE SEQUENCE [LARGE SCALE GENOMIC DNA]</scope>
    <source>
        <strain evidence="2">JCM 17714</strain>
    </source>
</reference>
<gene>
    <name evidence="1" type="ORF">GCM10023262_16910</name>
</gene>
<dbReference type="Proteomes" id="UP001501699">
    <property type="component" value="Unassembled WGS sequence"/>
</dbReference>
<dbReference type="EMBL" id="BAABJA010000067">
    <property type="protein sequence ID" value="GAA4669293.1"/>
    <property type="molecule type" value="Genomic_DNA"/>
</dbReference>
<comment type="caution">
    <text evidence="1">The sequence shown here is derived from an EMBL/GenBank/DDBJ whole genome shotgun (WGS) entry which is preliminary data.</text>
</comment>
<sequence>MRSSKKKSFALLNTVIWIALRLIRNPLLNKIRFIWIAFKRLHRNLK</sequence>